<evidence type="ECO:0000256" key="1">
    <source>
        <dbReference type="SAM" id="Phobius"/>
    </source>
</evidence>
<dbReference type="AlphaFoldDB" id="A0A1J0WIG5"/>
<accession>A0A1J0WIG5</accession>
<organism evidence="2 3">
    <name type="scientific">Sulfitobacter alexandrii</name>
    <dbReference type="NCBI Taxonomy" id="1917485"/>
    <lineage>
        <taxon>Bacteria</taxon>
        <taxon>Pseudomonadati</taxon>
        <taxon>Pseudomonadota</taxon>
        <taxon>Alphaproteobacteria</taxon>
        <taxon>Rhodobacterales</taxon>
        <taxon>Roseobacteraceae</taxon>
        <taxon>Sulfitobacter</taxon>
    </lineage>
</organism>
<keyword evidence="1" id="KW-0472">Membrane</keyword>
<dbReference type="KEGG" id="suam:BOO69_12335"/>
<feature type="transmembrane region" description="Helical" evidence="1">
    <location>
        <begin position="45"/>
        <end position="62"/>
    </location>
</feature>
<sequence>MNLDDENEVLATVQASAGRRILGIGCLLVLGVLLIYLAFATPPSLPWQAFLILVGAGALWCADAMRRATASRVELTPLVLRDADGTVIAQVDGISGIDRGFFAFKPSNGFLLKLDTPGGRAWRPGLWWRVGRRIGIGGMTPGSQTKFMSEVLSALLAQRNPPD</sequence>
<keyword evidence="1" id="KW-0812">Transmembrane</keyword>
<evidence type="ECO:0000313" key="3">
    <source>
        <dbReference type="Proteomes" id="UP000181897"/>
    </source>
</evidence>
<dbReference type="RefSeq" id="WP_071972444.1">
    <property type="nucleotide sequence ID" value="NZ_CP018076.1"/>
</dbReference>
<evidence type="ECO:0000313" key="2">
    <source>
        <dbReference type="EMBL" id="APE44106.1"/>
    </source>
</evidence>
<keyword evidence="3" id="KW-1185">Reference proteome</keyword>
<dbReference type="STRING" id="1917485.BOO69_12335"/>
<reference evidence="2 3" key="1">
    <citation type="submission" date="2016-11" db="EMBL/GenBank/DDBJ databases">
        <title>Complete genome sequence of Sulfitobacter sp. AM1-D1, a toxic bacteria associated with marine dinoflagellate Alexandrium minutum in East China Sea.</title>
        <authorList>
            <person name="Yang Q."/>
            <person name="Zhang X."/>
            <person name="Tian X."/>
        </authorList>
    </citation>
    <scope>NUCLEOTIDE SEQUENCE [LARGE SCALE GENOMIC DNA]</scope>
    <source>
        <strain evidence="2 3">AM1-D1</strain>
    </source>
</reference>
<protein>
    <submittedName>
        <fullName evidence="2">Uncharacterized protein</fullName>
    </submittedName>
</protein>
<gene>
    <name evidence="2" type="ORF">BOO69_12335</name>
</gene>
<dbReference type="OrthoDB" id="7862519at2"/>
<feature type="transmembrane region" description="Helical" evidence="1">
    <location>
        <begin position="21"/>
        <end position="39"/>
    </location>
</feature>
<proteinExistence type="predicted"/>
<dbReference type="EMBL" id="CP018076">
    <property type="protein sequence ID" value="APE44106.1"/>
    <property type="molecule type" value="Genomic_DNA"/>
</dbReference>
<keyword evidence="1" id="KW-1133">Transmembrane helix</keyword>
<name>A0A1J0WIG5_9RHOB</name>
<dbReference type="Proteomes" id="UP000181897">
    <property type="component" value="Chromosome"/>
</dbReference>